<dbReference type="OrthoDB" id="9763290at2"/>
<dbReference type="EnsemblBacteria" id="AAP99913">
    <property type="protein sequence ID" value="AAP99913"/>
    <property type="gene ID" value="Pro_0869"/>
</dbReference>
<organism evidence="2 3">
    <name type="scientific">Prochlorococcus marinus (strain SARG / CCMP1375 / SS120)</name>
    <dbReference type="NCBI Taxonomy" id="167539"/>
    <lineage>
        <taxon>Bacteria</taxon>
        <taxon>Bacillati</taxon>
        <taxon>Cyanobacteriota</taxon>
        <taxon>Cyanophyceae</taxon>
        <taxon>Synechococcales</taxon>
        <taxon>Prochlorococcaceae</taxon>
        <taxon>Prochlorococcus</taxon>
    </lineage>
</organism>
<dbReference type="AlphaFoldDB" id="Q7VC73"/>
<dbReference type="RefSeq" id="WP_011125021.1">
    <property type="nucleotide sequence ID" value="NC_005042.1"/>
</dbReference>
<keyword evidence="3" id="KW-1185">Reference proteome</keyword>
<dbReference type="eggNOG" id="COG4071">
    <property type="taxonomic scope" value="Bacteria"/>
</dbReference>
<dbReference type="Proteomes" id="UP000001420">
    <property type="component" value="Chromosome"/>
</dbReference>
<protein>
    <submittedName>
        <fullName evidence="2">Uncharacterized conserved protein with a signal peptide</fullName>
    </submittedName>
</protein>
<sequence>MTNIIILISIVIIIIFIYSYKITTKSSPLILKPEKWFTNKKKSSIEIIGTIKISNPDKRIEVMIPEFKVEAKLLGNRRLSKFKLKTKITPNHPDMSPREDDYWQAYIVKSKSHTNINIRLNIEHKKDSNLLKQLDSIWVEIVWINYGPFGREKRLDGFVIPLTLPLDSSPNKKYLDLEDSSKITTLAIKTHKLGILDDPMKLIYNYTSELILPGDIVTIGETPLAIMQGRYHHPSSLKLTYFSKLLCIFFHPTSSLATACGMQTLINEVGVLRVIFALFIGSIFKILKVKGVFYRLAGKQARLIDDITGTTPPYDQMIVLGPLHSKDYCESVSRSLGVHVAVVDVNDLGKVKVLASSKGVDLSLLKQALHSNPAGNADQQTPIVIVRPS</sequence>
<gene>
    <name evidence="2" type="ordered locus">Pro_0869</name>
</gene>
<evidence type="ECO:0000313" key="2">
    <source>
        <dbReference type="EMBL" id="AAP99913.1"/>
    </source>
</evidence>
<evidence type="ECO:0000256" key="1">
    <source>
        <dbReference type="SAM" id="Phobius"/>
    </source>
</evidence>
<dbReference type="STRING" id="167539.Pro_0869"/>
<dbReference type="HOGENOM" id="CLU_709652_0_0_3"/>
<reference evidence="2 3" key="1">
    <citation type="journal article" date="2003" name="Proc. Natl. Acad. Sci. U.S.A.">
        <title>Genome sequence of the cyanobacterium Prochlorococcus marinus SS120, a nearly minimal oxyphototrophic genome.</title>
        <authorList>
            <person name="Dufresne A."/>
            <person name="Salanoubat M."/>
            <person name="Partensky F."/>
            <person name="Artiguenave F."/>
            <person name="Axmann I.M."/>
            <person name="Barbe V."/>
            <person name="Duprat S."/>
            <person name="Galperin M.Y."/>
            <person name="Koonin E.V."/>
            <person name="Le Gall F."/>
            <person name="Makarova K.S."/>
            <person name="Ostrowski M."/>
            <person name="Oztas S."/>
            <person name="Robert C."/>
            <person name="Rogozin I.B."/>
            <person name="Scanlan D.J."/>
            <person name="Tandeau de Marsac N."/>
            <person name="Weissenbach J."/>
            <person name="Wincker P."/>
            <person name="Wolf Y.I."/>
            <person name="Hess W.R."/>
        </authorList>
    </citation>
    <scope>NUCLEOTIDE SEQUENCE [LARGE SCALE GENOMIC DNA]</scope>
    <source>
        <strain evidence="3">SARG / CCMP1375 / SS120</strain>
    </source>
</reference>
<keyword evidence="1" id="KW-0812">Transmembrane</keyword>
<accession>Q7VC73</accession>
<keyword evidence="1" id="KW-1133">Transmembrane helix</keyword>
<dbReference type="EMBL" id="AE017126">
    <property type="protein sequence ID" value="AAP99913.1"/>
    <property type="molecule type" value="Genomic_DNA"/>
</dbReference>
<dbReference type="SUPFAM" id="SSF144010">
    <property type="entry name" value="CofE-like"/>
    <property type="match status" value="1"/>
</dbReference>
<dbReference type="PATRIC" id="fig|167539.5.peg.918"/>
<proteinExistence type="predicted"/>
<keyword evidence="1" id="KW-0472">Membrane</keyword>
<evidence type="ECO:0000313" key="3">
    <source>
        <dbReference type="Proteomes" id="UP000001420"/>
    </source>
</evidence>
<name>Q7VC73_PROMA</name>
<feature type="transmembrane region" description="Helical" evidence="1">
    <location>
        <begin position="6"/>
        <end position="23"/>
    </location>
</feature>
<dbReference type="KEGG" id="pma:Pro_0869"/>